<organism evidence="2 3">
    <name type="scientific">Plectus sambesii</name>
    <dbReference type="NCBI Taxonomy" id="2011161"/>
    <lineage>
        <taxon>Eukaryota</taxon>
        <taxon>Metazoa</taxon>
        <taxon>Ecdysozoa</taxon>
        <taxon>Nematoda</taxon>
        <taxon>Chromadorea</taxon>
        <taxon>Plectida</taxon>
        <taxon>Plectina</taxon>
        <taxon>Plectoidea</taxon>
        <taxon>Plectidae</taxon>
        <taxon>Plectus</taxon>
    </lineage>
</organism>
<accession>A0A914UWC5</accession>
<protein>
    <submittedName>
        <fullName evidence="3">Uncharacterized protein</fullName>
    </submittedName>
</protein>
<name>A0A914UWC5_9BILA</name>
<keyword evidence="2" id="KW-1185">Reference proteome</keyword>
<feature type="compositionally biased region" description="Basic and acidic residues" evidence="1">
    <location>
        <begin position="23"/>
        <end position="36"/>
    </location>
</feature>
<feature type="region of interest" description="Disordered" evidence="1">
    <location>
        <begin position="143"/>
        <end position="165"/>
    </location>
</feature>
<feature type="compositionally biased region" description="Basic and acidic residues" evidence="1">
    <location>
        <begin position="258"/>
        <end position="272"/>
    </location>
</feature>
<evidence type="ECO:0000313" key="2">
    <source>
        <dbReference type="Proteomes" id="UP000887566"/>
    </source>
</evidence>
<proteinExistence type="predicted"/>
<dbReference type="Proteomes" id="UP000887566">
    <property type="component" value="Unplaced"/>
</dbReference>
<dbReference type="AlphaFoldDB" id="A0A914UWC5"/>
<feature type="compositionally biased region" description="Basic and acidic residues" evidence="1">
    <location>
        <begin position="1"/>
        <end position="12"/>
    </location>
</feature>
<dbReference type="InterPro" id="IPR021109">
    <property type="entry name" value="Peptidase_aspartic_dom_sf"/>
</dbReference>
<dbReference type="WBParaSite" id="PSAMB.scaffold13169size2402.g35322.t1">
    <property type="protein sequence ID" value="PSAMB.scaffold13169size2402.g35322.t1"/>
    <property type="gene ID" value="PSAMB.scaffold13169size2402.g35322"/>
</dbReference>
<dbReference type="SUPFAM" id="SSF50630">
    <property type="entry name" value="Acid proteases"/>
    <property type="match status" value="1"/>
</dbReference>
<evidence type="ECO:0000313" key="3">
    <source>
        <dbReference type="WBParaSite" id="PSAMB.scaffold13169size2402.g35322.t1"/>
    </source>
</evidence>
<sequence length="272" mass="29991">MIDMTDRSEPKRRLQSGRQTTADQKRKEEYGSRDNRSNQVTFAMDTVRVSTLDTSRDTSDVLLADPERMEVALSINGHPVQLECDTGAAVTFVNETTWASMDKPNLRRSLVRCHDFNGNEIMVKGQTFVQVCYDDGNDAVAESTDGNDAVAESTDGNDAVAESTDGNDAVAESTDYLLYEVNDDLPQDAFASPAESTVKGEDDGNDAVAESADDKAADDLFYEVNDDLLQAAFASSAELTVPDTSQDQQLLPRKSTRERRLPRDRPPLRYES</sequence>
<feature type="region of interest" description="Disordered" evidence="1">
    <location>
        <begin position="1"/>
        <end position="37"/>
    </location>
</feature>
<feature type="region of interest" description="Disordered" evidence="1">
    <location>
        <begin position="237"/>
        <end position="272"/>
    </location>
</feature>
<evidence type="ECO:0000256" key="1">
    <source>
        <dbReference type="SAM" id="MobiDB-lite"/>
    </source>
</evidence>
<dbReference type="Gene3D" id="2.40.70.10">
    <property type="entry name" value="Acid Proteases"/>
    <property type="match status" value="1"/>
</dbReference>
<reference evidence="3" key="1">
    <citation type="submission" date="2022-11" db="UniProtKB">
        <authorList>
            <consortium name="WormBaseParasite"/>
        </authorList>
    </citation>
    <scope>IDENTIFICATION</scope>
</reference>